<feature type="region of interest" description="Disordered" evidence="1">
    <location>
        <begin position="57"/>
        <end position="79"/>
    </location>
</feature>
<dbReference type="EMBL" id="GIFC01002052">
    <property type="protein sequence ID" value="MXU84135.1"/>
    <property type="molecule type" value="Transcribed_RNA"/>
</dbReference>
<dbReference type="AlphaFoldDB" id="A0A6B0U6E5"/>
<accession>A0A6B0U6E5</accession>
<evidence type="ECO:0000256" key="1">
    <source>
        <dbReference type="SAM" id="MobiDB-lite"/>
    </source>
</evidence>
<proteinExistence type="predicted"/>
<evidence type="ECO:0000313" key="2">
    <source>
        <dbReference type="EMBL" id="MXU84135.1"/>
    </source>
</evidence>
<protein>
    <submittedName>
        <fullName evidence="2">Putative secreted protein</fullName>
    </submittedName>
</protein>
<sequence>MSCLASASCFPVRFITSSSKAQLLWTFLSASAARSSFAFPVTNSAAGYRRALFLRSASQTSGKPSTSSASHSMRRSRRV</sequence>
<organism evidence="2">
    <name type="scientific">Ixodes ricinus</name>
    <name type="common">Common tick</name>
    <name type="synonym">Acarus ricinus</name>
    <dbReference type="NCBI Taxonomy" id="34613"/>
    <lineage>
        <taxon>Eukaryota</taxon>
        <taxon>Metazoa</taxon>
        <taxon>Ecdysozoa</taxon>
        <taxon>Arthropoda</taxon>
        <taxon>Chelicerata</taxon>
        <taxon>Arachnida</taxon>
        <taxon>Acari</taxon>
        <taxon>Parasitiformes</taxon>
        <taxon>Ixodida</taxon>
        <taxon>Ixodoidea</taxon>
        <taxon>Ixodidae</taxon>
        <taxon>Ixodinae</taxon>
        <taxon>Ixodes</taxon>
    </lineage>
</organism>
<name>A0A6B0U6E5_IXORI</name>
<reference evidence="2" key="1">
    <citation type="submission" date="2019-12" db="EMBL/GenBank/DDBJ databases">
        <title>An insight into the sialome of adult female Ixodes ricinus ticks feeding for 6 days.</title>
        <authorList>
            <person name="Perner J."/>
            <person name="Ribeiro J.M.C."/>
        </authorList>
    </citation>
    <scope>NUCLEOTIDE SEQUENCE</scope>
    <source>
        <strain evidence="2">Semi-engorged</strain>
        <tissue evidence="2">Salivary glands</tissue>
    </source>
</reference>